<dbReference type="SMART" id="SM00490">
    <property type="entry name" value="HELICc"/>
    <property type="match status" value="1"/>
</dbReference>
<evidence type="ECO:0000256" key="12">
    <source>
        <dbReference type="SAM" id="MobiDB-lite"/>
    </source>
</evidence>
<dbReference type="PANTHER" id="PTHR18934:SF83">
    <property type="entry name" value="PRE-MRNA-SPLICING FACTOR ATP-DEPENDENT RNA HELICASE DHX16"/>
    <property type="match status" value="1"/>
</dbReference>
<evidence type="ECO:0000313" key="15">
    <source>
        <dbReference type="EMBL" id="CDR36297.1"/>
    </source>
</evidence>
<dbReference type="InterPro" id="IPR002464">
    <property type="entry name" value="DNA/RNA_helicase_DEAH_CS"/>
</dbReference>
<sequence length="893" mass="101763">MSSSYDRKREKDSGRWGSDSDDSEEEEVQVQQEENQIADQPQETEQIQEESQSEPVESEDIALLRQQARARYLNKREEEKYILLQREVAEFEEDVEKYGWANLTRREQEEIQHKREVLQLLREKRGLDQEDQYALPDDNNDRKRKESVLYSKYQENGKIVSEHEQWENQQASQAKKSKIAHPDDIVAPNQDQYDYVFDDTHGIDFMLDASTEPQLTTEQTALKQQLEAEEARIKSIEEVRKSLPVYQYRDQLLAAIREHQVLIIVGETGSGKTTQLPQYLFEDGYCSEGKKVACTQPRRVAATSVAARVADEMGVRLGQEVGYAVRFDDKTSEKTKVKYMTDGMLLREFMTDPELSGISALMIDEAHERTLSTDILFGLVKDIAKHRPDLRLLISSATMNAEKFSTYFDGAPIFNIPGRRFPVEVFYTKQPESNYVHAAITTVFQIHTSQGPGDILVFLTGQDEIEDMADKVQEACRKLGNHIKELIVCPIYANMPAEQQQKIFDPTPEGSRKLVLATNIAETSLTIDGIVYVVDCGFVKENKYNPSTGMESLITVPCSRASADQRAGRGGRVGPGKCFRLYTKWAYFHELPTNPTPEILRTNLASVVLLLLSLGIHDLIHFDFMDPPSSETLIKSLELLYALGALNKKGQLTSLGRQMAEFPTNPMLAKVLLSSAKYGCTEEILSIVSMLDESNALFYRPKGKEVMADSAREGFKKSSDHLTLLEIYNQWVDNGYSVQWCRDNFIQSKTLGRARNVRDQLLKLCDRVEMIVQAKSDEEKQQSPEQIALSIEKSIASGYFPNAARLSKMGDSYKTMKKGQQVYIHPSSVLSKLKPPPKTLIYHELVLTSKEFMRNCIPVQEKILIELAPFYFSKSEREEMDQAQRKMPKMRKA</sequence>
<dbReference type="GO" id="GO:0071826">
    <property type="term" value="P:protein-RNA complex organization"/>
    <property type="evidence" value="ECO:0007669"/>
    <property type="project" value="UniProtKB-ARBA"/>
</dbReference>
<dbReference type="InterPro" id="IPR011545">
    <property type="entry name" value="DEAD/DEAH_box_helicase_dom"/>
</dbReference>
<evidence type="ECO:0000256" key="5">
    <source>
        <dbReference type="ARBA" id="ARBA00022801"/>
    </source>
</evidence>
<protein>
    <recommendedName>
        <fullName evidence="2">RNA helicase</fullName>
        <ecNumber evidence="2">3.6.4.13</ecNumber>
    </recommendedName>
</protein>
<dbReference type="PROSITE" id="PS51194">
    <property type="entry name" value="HELICASE_CTER"/>
    <property type="match status" value="1"/>
</dbReference>
<evidence type="ECO:0000259" key="14">
    <source>
        <dbReference type="PROSITE" id="PS51194"/>
    </source>
</evidence>
<dbReference type="InterPro" id="IPR048333">
    <property type="entry name" value="HA2_WH"/>
</dbReference>
<proteinExistence type="predicted"/>
<dbReference type="VEuPathDB" id="FungiDB:BON22_0827"/>
<dbReference type="GO" id="GO:0005524">
    <property type="term" value="F:ATP binding"/>
    <property type="evidence" value="ECO:0007669"/>
    <property type="project" value="UniProtKB-KW"/>
</dbReference>
<dbReference type="SUPFAM" id="SSF52540">
    <property type="entry name" value="P-loop containing nucleoside triphosphate hydrolases"/>
    <property type="match status" value="1"/>
</dbReference>
<dbReference type="FunFam" id="3.40.50.300:FF:000726">
    <property type="entry name" value="Pre-mRNA-splicing factor ATP-dependent RNA helicase"/>
    <property type="match status" value="1"/>
</dbReference>
<evidence type="ECO:0000256" key="8">
    <source>
        <dbReference type="ARBA" id="ARBA00023187"/>
    </source>
</evidence>
<keyword evidence="5" id="KW-0378">Hydrolase</keyword>
<dbReference type="GO" id="GO:0071006">
    <property type="term" value="C:U2-type catalytic step 1 spliceosome"/>
    <property type="evidence" value="ECO:0007669"/>
    <property type="project" value="UniProtKB-ARBA"/>
</dbReference>
<dbReference type="OrthoDB" id="10253254at2759"/>
<dbReference type="GO" id="GO:0000398">
    <property type="term" value="P:mRNA splicing, via spliceosome"/>
    <property type="evidence" value="ECO:0007669"/>
    <property type="project" value="UniProtKB-ARBA"/>
</dbReference>
<gene>
    <name evidence="15" type="ORF">CYFA0S_01e00210g</name>
</gene>
<dbReference type="InterPro" id="IPR001650">
    <property type="entry name" value="Helicase_C-like"/>
</dbReference>
<evidence type="ECO:0000256" key="2">
    <source>
        <dbReference type="ARBA" id="ARBA00012552"/>
    </source>
</evidence>
<evidence type="ECO:0000256" key="9">
    <source>
        <dbReference type="ARBA" id="ARBA00023242"/>
    </source>
</evidence>
<dbReference type="FunFam" id="1.20.120.1080:FF:000001">
    <property type="entry name" value="Pre-mRNA-splicing factor ATP-dependent RNA helicase"/>
    <property type="match status" value="1"/>
</dbReference>
<feature type="compositionally biased region" description="Acidic residues" evidence="12">
    <location>
        <begin position="46"/>
        <end position="60"/>
    </location>
</feature>
<dbReference type="Pfam" id="PF07717">
    <property type="entry name" value="OB_NTP_bind"/>
    <property type="match status" value="1"/>
</dbReference>
<evidence type="ECO:0000259" key="13">
    <source>
        <dbReference type="PROSITE" id="PS51192"/>
    </source>
</evidence>
<organism evidence="15">
    <name type="scientific">Cyberlindnera fabianii</name>
    <name type="common">Yeast</name>
    <name type="synonym">Hansenula fabianii</name>
    <dbReference type="NCBI Taxonomy" id="36022"/>
    <lineage>
        <taxon>Eukaryota</taxon>
        <taxon>Fungi</taxon>
        <taxon>Dikarya</taxon>
        <taxon>Ascomycota</taxon>
        <taxon>Saccharomycotina</taxon>
        <taxon>Saccharomycetes</taxon>
        <taxon>Phaffomycetales</taxon>
        <taxon>Phaffomycetaceae</taxon>
        <taxon>Cyberlindnera</taxon>
    </lineage>
</organism>
<evidence type="ECO:0000256" key="1">
    <source>
        <dbReference type="ARBA" id="ARBA00004123"/>
    </source>
</evidence>
<dbReference type="InterPro" id="IPR027417">
    <property type="entry name" value="P-loop_NTPase"/>
</dbReference>
<dbReference type="Pfam" id="PF00270">
    <property type="entry name" value="DEAD"/>
    <property type="match status" value="1"/>
</dbReference>
<keyword evidence="4" id="KW-0547">Nucleotide-binding</keyword>
<dbReference type="GO" id="GO:0016787">
    <property type="term" value="F:hydrolase activity"/>
    <property type="evidence" value="ECO:0007669"/>
    <property type="project" value="UniProtKB-KW"/>
</dbReference>
<dbReference type="Gene3D" id="3.40.50.300">
    <property type="entry name" value="P-loop containing nucleotide triphosphate hydrolases"/>
    <property type="match status" value="2"/>
</dbReference>
<comment type="subcellular location">
    <subcellularLocation>
        <location evidence="1">Nucleus</location>
    </subcellularLocation>
</comment>
<keyword evidence="9" id="KW-0539">Nucleus</keyword>
<accession>A0A061ALS1</accession>
<dbReference type="PANTHER" id="PTHR18934">
    <property type="entry name" value="ATP-DEPENDENT RNA HELICASE"/>
    <property type="match status" value="1"/>
</dbReference>
<dbReference type="InterPro" id="IPR014001">
    <property type="entry name" value="Helicase_ATP-bd"/>
</dbReference>
<evidence type="ECO:0000256" key="7">
    <source>
        <dbReference type="ARBA" id="ARBA00022840"/>
    </source>
</evidence>
<dbReference type="EMBL" id="LK052886">
    <property type="protein sequence ID" value="CDR36297.1"/>
    <property type="molecule type" value="Genomic_DNA"/>
</dbReference>
<dbReference type="Pfam" id="PF21010">
    <property type="entry name" value="HA2_C"/>
    <property type="match status" value="1"/>
</dbReference>
<evidence type="ECO:0000256" key="6">
    <source>
        <dbReference type="ARBA" id="ARBA00022806"/>
    </source>
</evidence>
<reference evidence="15" key="1">
    <citation type="journal article" date="2014" name="Genome Announc.">
        <title>Genome sequence of the yeast Cyberlindnera fabianii (Hansenula fabianii).</title>
        <authorList>
            <person name="Freel K.C."/>
            <person name="Sarilar V."/>
            <person name="Neuveglise C."/>
            <person name="Devillers H."/>
            <person name="Friedrich A."/>
            <person name="Schacherer J."/>
        </authorList>
    </citation>
    <scope>NUCLEOTIDE SEQUENCE</scope>
    <source>
        <strain evidence="15">YJS4271</strain>
    </source>
</reference>
<keyword evidence="11" id="KW-0175">Coiled coil</keyword>
<keyword evidence="7" id="KW-0067">ATP-binding</keyword>
<dbReference type="AlphaFoldDB" id="A0A061ALS1"/>
<dbReference type="SMART" id="SM00847">
    <property type="entry name" value="HA2"/>
    <property type="match status" value="1"/>
</dbReference>
<dbReference type="EC" id="3.6.4.13" evidence="2"/>
<keyword evidence="8" id="KW-0508">mRNA splicing</keyword>
<dbReference type="PROSITE" id="PS00690">
    <property type="entry name" value="DEAH_ATP_HELICASE"/>
    <property type="match status" value="1"/>
</dbReference>
<dbReference type="Pfam" id="PF04408">
    <property type="entry name" value="WHD_HA2"/>
    <property type="match status" value="1"/>
</dbReference>
<dbReference type="PROSITE" id="PS51192">
    <property type="entry name" value="HELICASE_ATP_BIND_1"/>
    <property type="match status" value="1"/>
</dbReference>
<dbReference type="Gene3D" id="1.20.120.1080">
    <property type="match status" value="1"/>
</dbReference>
<dbReference type="GO" id="GO:0003724">
    <property type="term" value="F:RNA helicase activity"/>
    <property type="evidence" value="ECO:0007669"/>
    <property type="project" value="UniProtKB-EC"/>
</dbReference>
<keyword evidence="6" id="KW-0347">Helicase</keyword>
<comment type="catalytic activity">
    <reaction evidence="10">
        <text>ATP + H2O = ADP + phosphate + H(+)</text>
        <dbReference type="Rhea" id="RHEA:13065"/>
        <dbReference type="ChEBI" id="CHEBI:15377"/>
        <dbReference type="ChEBI" id="CHEBI:15378"/>
        <dbReference type="ChEBI" id="CHEBI:30616"/>
        <dbReference type="ChEBI" id="CHEBI:43474"/>
        <dbReference type="ChEBI" id="CHEBI:456216"/>
        <dbReference type="EC" id="3.6.4.13"/>
    </reaction>
</comment>
<keyword evidence="3" id="KW-0507">mRNA processing</keyword>
<dbReference type="InterPro" id="IPR011709">
    <property type="entry name" value="DEAD-box_helicase_OB_fold"/>
</dbReference>
<feature type="compositionally biased region" description="Basic and acidic residues" evidence="12">
    <location>
        <begin position="1"/>
        <end position="14"/>
    </location>
</feature>
<feature type="domain" description="Helicase C-terminal" evidence="14">
    <location>
        <begin position="439"/>
        <end position="615"/>
    </location>
</feature>
<evidence type="ECO:0000256" key="10">
    <source>
        <dbReference type="ARBA" id="ARBA00047984"/>
    </source>
</evidence>
<dbReference type="Pfam" id="PF00271">
    <property type="entry name" value="Helicase_C"/>
    <property type="match status" value="1"/>
</dbReference>
<feature type="compositionally biased region" description="Low complexity" evidence="12">
    <location>
        <begin position="29"/>
        <end position="45"/>
    </location>
</feature>
<feature type="domain" description="Helicase ATP-binding" evidence="13">
    <location>
        <begin position="253"/>
        <end position="417"/>
    </location>
</feature>
<feature type="coiled-coil region" evidence="11">
    <location>
        <begin position="74"/>
        <end position="124"/>
    </location>
</feature>
<dbReference type="InterPro" id="IPR007502">
    <property type="entry name" value="Helicase-assoc_dom"/>
</dbReference>
<evidence type="ECO:0000256" key="11">
    <source>
        <dbReference type="SAM" id="Coils"/>
    </source>
</evidence>
<dbReference type="GO" id="GO:0022613">
    <property type="term" value="P:ribonucleoprotein complex biogenesis"/>
    <property type="evidence" value="ECO:0007669"/>
    <property type="project" value="UniProtKB-ARBA"/>
</dbReference>
<name>A0A061ALS1_CYBFA</name>
<dbReference type="FunFam" id="3.40.50.300:FF:000007">
    <property type="entry name" value="Pre-mRNA-splicing factor ATP-dependent RNA helicase"/>
    <property type="match status" value="1"/>
</dbReference>
<evidence type="ECO:0000256" key="3">
    <source>
        <dbReference type="ARBA" id="ARBA00022664"/>
    </source>
</evidence>
<dbReference type="GO" id="GO:0071013">
    <property type="term" value="C:catalytic step 2 spliceosome"/>
    <property type="evidence" value="ECO:0007669"/>
    <property type="project" value="TreeGrafter"/>
</dbReference>
<feature type="region of interest" description="Disordered" evidence="12">
    <location>
        <begin position="1"/>
        <end position="60"/>
    </location>
</feature>
<dbReference type="SMART" id="SM00487">
    <property type="entry name" value="DEXDc"/>
    <property type="match status" value="1"/>
</dbReference>
<dbReference type="CDD" id="cd18791">
    <property type="entry name" value="SF2_C_RHA"/>
    <property type="match status" value="1"/>
</dbReference>
<dbReference type="GO" id="GO:0003723">
    <property type="term" value="F:RNA binding"/>
    <property type="evidence" value="ECO:0007669"/>
    <property type="project" value="TreeGrafter"/>
</dbReference>
<evidence type="ECO:0000256" key="4">
    <source>
        <dbReference type="ARBA" id="ARBA00022741"/>
    </source>
</evidence>
<dbReference type="PhylomeDB" id="A0A061ALS1"/>
<feature type="compositionally biased region" description="Acidic residues" evidence="12">
    <location>
        <begin position="19"/>
        <end position="28"/>
    </location>
</feature>